<dbReference type="SUPFAM" id="SSF48208">
    <property type="entry name" value="Six-hairpin glycosidases"/>
    <property type="match status" value="1"/>
</dbReference>
<evidence type="ECO:0000313" key="6">
    <source>
        <dbReference type="Proteomes" id="UP000029736"/>
    </source>
</evidence>
<feature type="domain" description="Bacterial alpha-L-rhamnosidase N-terminal" evidence="2">
    <location>
        <begin position="70"/>
        <end position="207"/>
    </location>
</feature>
<dbReference type="PANTHER" id="PTHR34987">
    <property type="entry name" value="C, PUTATIVE (AFU_ORTHOLOGUE AFUA_3G02880)-RELATED"/>
    <property type="match status" value="1"/>
</dbReference>
<dbReference type="SUPFAM" id="SSF49785">
    <property type="entry name" value="Galactose-binding domain-like"/>
    <property type="match status" value="1"/>
</dbReference>
<dbReference type="Pfam" id="PF17390">
    <property type="entry name" value="Bac_rhamnosid_C"/>
    <property type="match status" value="1"/>
</dbReference>
<evidence type="ECO:0008006" key="7">
    <source>
        <dbReference type="Google" id="ProtNLM"/>
    </source>
</evidence>
<comment type="caution">
    <text evidence="5">The sequence shown here is derived from an EMBL/GenBank/DDBJ whole genome shotgun (WGS) entry which is preliminary data.</text>
</comment>
<feature type="signal peptide" evidence="1">
    <location>
        <begin position="1"/>
        <end position="22"/>
    </location>
</feature>
<gene>
    <name evidence="5" type="ORF">IX84_22975</name>
</gene>
<reference evidence="5 6" key="1">
    <citation type="journal article" date="2014" name="Int. J. Syst. Evol. Microbiol.">
        <title>Phaeodactylibacter xiamenensis gen. nov., sp. nov., a member of the family Saprospiraceae isolated from the marine alga Phaeodactylum tricornutum.</title>
        <authorList>
            <person name="Chen Z.Jr."/>
            <person name="Lei X."/>
            <person name="Lai Q."/>
            <person name="Li Y."/>
            <person name="Zhang B."/>
            <person name="Zhang J."/>
            <person name="Zhang H."/>
            <person name="Yang L."/>
            <person name="Zheng W."/>
            <person name="Tian Y."/>
            <person name="Yu Z."/>
            <person name="Xu H.Jr."/>
            <person name="Zheng T."/>
        </authorList>
    </citation>
    <scope>NUCLEOTIDE SEQUENCE [LARGE SCALE GENOMIC DNA]</scope>
    <source>
        <strain evidence="5 6">KD52</strain>
    </source>
</reference>
<evidence type="ECO:0000259" key="2">
    <source>
        <dbReference type="Pfam" id="PF08531"/>
    </source>
</evidence>
<sequence>MQRFLPVLSLICLLLSPAIAQAQEQFNLEGQPWPAQWVTHPIADTEAFGVYLFRQEMNVETVPETFPIRISADNRYKLFVNGRYVGKGPARGDLLNWRFETYDLSPYLQSGANVIAVQVWNFGKYKPVAQISRGTALIIQGEDRNSAQLNTGTGQWRVHRDTAYAPISIDREQVRGYFVVGPGEYMDVEAHPWGWKAAGFEEEGWHTPEALFPGIPAGGTFAHGGVPAYQLVPRRIPAMEEKIGPLGRIRRTSLKLPDEGVVYVPANTKASVLIDHGTLTTAYPELKVTSGGEATLRLFYAESLKDSTFNKGHRDSINHKALFGFHDAWKLAEGRYDLTTLWWRTFRYIRVEIETKDAPVSIDQAQSRFTAYPFEERAVFDSDKELLSDIWSVSWRTQRLCAGENYFDCPYYEQLQYVGDTRIQALISYYVSGDHRLFHKAVSDFYESRMPFGLTQSRYPSRDEQIIPPYSLFWIAMLHDYWMHVGEPEWIASMLPAVADILQWYEDRMGENGLPGPMEWWNFADWVIGEDGWKSGVPPGAESGGSALIGLQLSYNLQLAADLYEEFGEPERAAAYRARALGINKSLRNLCWDKDRQLFADTPAKTTFSQHVNTMAVLTDALPEAEQPALLERLLKDTTLAPCSYYYAFYITEALWKTGLGDTYFEYLGPWEEQLDLGLTTFVEAPGKTRSDCHAWSASPAYHFLSLVAGIRPAAPGFSKVSIMPHLNGLSELRANMPHPNGTIEVEYSEADGRLEAKVTLPPGLEGTLNWKGQSQTLKSGPQSIKLR</sequence>
<dbReference type="InterPro" id="IPR013737">
    <property type="entry name" value="Bac_rhamnosid_N"/>
</dbReference>
<keyword evidence="1" id="KW-0732">Signal</keyword>
<dbReference type="RefSeq" id="WP_052516295.1">
    <property type="nucleotide sequence ID" value="NZ_JBKAGJ010000013.1"/>
</dbReference>
<evidence type="ECO:0000259" key="4">
    <source>
        <dbReference type="Pfam" id="PF17390"/>
    </source>
</evidence>
<organism evidence="5 6">
    <name type="scientific">Phaeodactylibacter xiamenensis</name>
    <dbReference type="NCBI Taxonomy" id="1524460"/>
    <lineage>
        <taxon>Bacteria</taxon>
        <taxon>Pseudomonadati</taxon>
        <taxon>Bacteroidota</taxon>
        <taxon>Saprospiria</taxon>
        <taxon>Saprospirales</taxon>
        <taxon>Haliscomenobacteraceae</taxon>
        <taxon>Phaeodactylibacter</taxon>
    </lineage>
</organism>
<dbReference type="AlphaFoldDB" id="A0A098S391"/>
<accession>A0A098S391</accession>
<dbReference type="PANTHER" id="PTHR34987:SF2">
    <property type="entry name" value="B, PUTATIVE (AFU_ORTHOLOGUE AFUA_7G05040)-RELATED"/>
    <property type="match status" value="1"/>
</dbReference>
<dbReference type="GO" id="GO:0005975">
    <property type="term" value="P:carbohydrate metabolic process"/>
    <property type="evidence" value="ECO:0007669"/>
    <property type="project" value="InterPro"/>
</dbReference>
<proteinExistence type="predicted"/>
<dbReference type="InterPro" id="IPR035398">
    <property type="entry name" value="Bac_rhamnosid_C"/>
</dbReference>
<dbReference type="Gene3D" id="1.50.10.10">
    <property type="match status" value="1"/>
</dbReference>
<dbReference type="Gene3D" id="2.60.420.10">
    <property type="entry name" value="Maltose phosphorylase, domain 3"/>
    <property type="match status" value="1"/>
</dbReference>
<dbReference type="STRING" id="1524460.IX84_22975"/>
<feature type="chain" id="PRO_5001947805" description="Alpha-L-rhamnosidase" evidence="1">
    <location>
        <begin position="23"/>
        <end position="788"/>
    </location>
</feature>
<dbReference type="InterPro" id="IPR012341">
    <property type="entry name" value="6hp_glycosidase-like_sf"/>
</dbReference>
<dbReference type="Pfam" id="PF08531">
    <property type="entry name" value="Bac_rhamnosid_N"/>
    <property type="match status" value="1"/>
</dbReference>
<protein>
    <recommendedName>
        <fullName evidence="7">Alpha-L-rhamnosidase</fullName>
    </recommendedName>
</protein>
<dbReference type="Gene3D" id="2.60.120.260">
    <property type="entry name" value="Galactose-binding domain-like"/>
    <property type="match status" value="1"/>
</dbReference>
<dbReference type="Pfam" id="PF17389">
    <property type="entry name" value="Bac_rhamnosid6H"/>
    <property type="match status" value="1"/>
</dbReference>
<feature type="domain" description="Alpha-L-rhamnosidase six-hairpin glycosidase" evidence="3">
    <location>
        <begin position="377"/>
        <end position="704"/>
    </location>
</feature>
<evidence type="ECO:0000259" key="3">
    <source>
        <dbReference type="Pfam" id="PF17389"/>
    </source>
</evidence>
<dbReference type="InterPro" id="IPR035396">
    <property type="entry name" value="Bac_rhamnosid6H"/>
</dbReference>
<keyword evidence="6" id="KW-1185">Reference proteome</keyword>
<feature type="domain" description="Alpha-L-rhamnosidase C-terminal" evidence="4">
    <location>
        <begin position="710"/>
        <end position="780"/>
    </location>
</feature>
<evidence type="ECO:0000313" key="5">
    <source>
        <dbReference type="EMBL" id="KGE86273.1"/>
    </source>
</evidence>
<evidence type="ECO:0000256" key="1">
    <source>
        <dbReference type="SAM" id="SignalP"/>
    </source>
</evidence>
<name>A0A098S391_9BACT</name>
<dbReference type="EMBL" id="JPOS01000081">
    <property type="protein sequence ID" value="KGE86273.1"/>
    <property type="molecule type" value="Genomic_DNA"/>
</dbReference>
<dbReference type="InterPro" id="IPR008928">
    <property type="entry name" value="6-hairpin_glycosidase_sf"/>
</dbReference>
<dbReference type="Proteomes" id="UP000029736">
    <property type="component" value="Unassembled WGS sequence"/>
</dbReference>
<dbReference type="OrthoDB" id="9815108at2"/>
<dbReference type="InterPro" id="IPR008979">
    <property type="entry name" value="Galactose-bd-like_sf"/>
</dbReference>